<evidence type="ECO:0000313" key="1">
    <source>
        <dbReference type="EMBL" id="KAL3695379.1"/>
    </source>
</evidence>
<accession>A0ABD3HX65</accession>
<organism evidence="1 2">
    <name type="scientific">Riccia sorocarpa</name>
    <dbReference type="NCBI Taxonomy" id="122646"/>
    <lineage>
        <taxon>Eukaryota</taxon>
        <taxon>Viridiplantae</taxon>
        <taxon>Streptophyta</taxon>
        <taxon>Embryophyta</taxon>
        <taxon>Marchantiophyta</taxon>
        <taxon>Marchantiopsida</taxon>
        <taxon>Marchantiidae</taxon>
        <taxon>Marchantiales</taxon>
        <taxon>Ricciaceae</taxon>
        <taxon>Riccia</taxon>
    </lineage>
</organism>
<proteinExistence type="predicted"/>
<comment type="caution">
    <text evidence="1">The sequence shown here is derived from an EMBL/GenBank/DDBJ whole genome shotgun (WGS) entry which is preliminary data.</text>
</comment>
<dbReference type="AlphaFoldDB" id="A0ABD3HX65"/>
<dbReference type="Proteomes" id="UP001633002">
    <property type="component" value="Unassembled WGS sequence"/>
</dbReference>
<keyword evidence="2" id="KW-1185">Reference proteome</keyword>
<gene>
    <name evidence="1" type="ORF">R1sor_009455</name>
</gene>
<evidence type="ECO:0000313" key="2">
    <source>
        <dbReference type="Proteomes" id="UP001633002"/>
    </source>
</evidence>
<reference evidence="1 2" key="1">
    <citation type="submission" date="2024-09" db="EMBL/GenBank/DDBJ databases">
        <title>Chromosome-scale assembly of Riccia sorocarpa.</title>
        <authorList>
            <person name="Paukszto L."/>
        </authorList>
    </citation>
    <scope>NUCLEOTIDE SEQUENCE [LARGE SCALE GENOMIC DNA]</scope>
    <source>
        <strain evidence="1">LP-2024</strain>
        <tissue evidence="1">Aerial parts of the thallus</tissue>
    </source>
</reference>
<name>A0ABD3HX65_9MARC</name>
<protein>
    <submittedName>
        <fullName evidence="1">Uncharacterized protein</fullName>
    </submittedName>
</protein>
<dbReference type="EMBL" id="JBJQOH010000002">
    <property type="protein sequence ID" value="KAL3695379.1"/>
    <property type="molecule type" value="Genomic_DNA"/>
</dbReference>
<sequence length="351" mass="39056">MGVIISLPVGITRTLVSVVQKFILRQNKPLRIDLPLPFIPIDVVLVSDASQIVSINTNADVDRLHAQPTEKLPRYVRWILSATQFHIASKDEWSLPLEPDSESVQYQERLQAIKDRLSKGVEHSYVEQIADQLLKNVPEEEIAVTVTRMVNIRFLSNTSKASITPEVVKNAKNVTALVPGHHKEGVSAQEAAYSFCERNVESGLNVIDVTHNLRTTAISMSVAIMKLKENPDASIEHLFTRKANCPSPAVPRVVMRETTLNGLLSYPGRPSSTIVWFSINSAAEQTSSLLFTFGAGGEYRSCAFKEFFYDFMTALKAELKARSELIFKKKYAVKWNTGSSGAEVDANHLDL</sequence>